<dbReference type="Pfam" id="PF13490">
    <property type="entry name" value="zf-HC2"/>
    <property type="match status" value="1"/>
</dbReference>
<reference evidence="5 6" key="1">
    <citation type="submission" date="2022-12" db="EMBL/GenBank/DDBJ databases">
        <title>Draft genome sequence of Paenibacillus sp. dW9.</title>
        <authorList>
            <person name="Choi E.-W."/>
            <person name="Kim D.-U."/>
        </authorList>
    </citation>
    <scope>NUCLEOTIDE SEQUENCE [LARGE SCALE GENOMIC DNA]</scope>
    <source>
        <strain evidence="6">dW9</strain>
    </source>
</reference>
<comment type="similarity">
    <text evidence="1">Belongs to the zinc-associated anti-sigma factor (ZAS) superfamily. Anti-sigma-W factor family.</text>
</comment>
<keyword evidence="6" id="KW-1185">Reference proteome</keyword>
<dbReference type="EMBL" id="JAQAGZ010000019">
    <property type="protein sequence ID" value="MCZ8515842.1"/>
    <property type="molecule type" value="Genomic_DNA"/>
</dbReference>
<sequence length="203" mass="22768">MNCYEALPMLHEYLDGGLDSKDKVALKEHLLLCADCRKRLQQLEKVEALIVAWEEPGTPDGLTERIMQSLPPVKRVNPWYRWVRRHPAASVAAVFVLVMFGSFLSMWNNNRELLVRGSDLQSIVIQGKTVLVPEGRTVAGDLTVEEGNVQVNGVVKGNVVVIDGSVNMASTAHISGQVKQIDEAFSWMWYKMNLWFNELSGSK</sequence>
<organism evidence="5 6">
    <name type="scientific">Paenibacillus gyeongsangnamensis</name>
    <dbReference type="NCBI Taxonomy" id="3388067"/>
    <lineage>
        <taxon>Bacteria</taxon>
        <taxon>Bacillati</taxon>
        <taxon>Bacillota</taxon>
        <taxon>Bacilli</taxon>
        <taxon>Bacillales</taxon>
        <taxon>Paenibacillaceae</taxon>
        <taxon>Paenibacillus</taxon>
    </lineage>
</organism>
<evidence type="ECO:0000256" key="3">
    <source>
        <dbReference type="SAM" id="Phobius"/>
    </source>
</evidence>
<dbReference type="Gene3D" id="1.10.10.1320">
    <property type="entry name" value="Anti-sigma factor, zinc-finger domain"/>
    <property type="match status" value="1"/>
</dbReference>
<keyword evidence="3" id="KW-0812">Transmembrane</keyword>
<dbReference type="RefSeq" id="WP_269884365.1">
    <property type="nucleotide sequence ID" value="NZ_JAQAGZ010000019.1"/>
</dbReference>
<evidence type="ECO:0000256" key="1">
    <source>
        <dbReference type="ARBA" id="ARBA00024353"/>
    </source>
</evidence>
<evidence type="ECO:0000256" key="2">
    <source>
        <dbReference type="ARBA" id="ARBA00024438"/>
    </source>
</evidence>
<evidence type="ECO:0000259" key="4">
    <source>
        <dbReference type="Pfam" id="PF13490"/>
    </source>
</evidence>
<keyword evidence="3" id="KW-0472">Membrane</keyword>
<dbReference type="InterPro" id="IPR041916">
    <property type="entry name" value="Anti_sigma_zinc_sf"/>
</dbReference>
<dbReference type="InterPro" id="IPR027383">
    <property type="entry name" value="Znf_put"/>
</dbReference>
<feature type="transmembrane region" description="Helical" evidence="3">
    <location>
        <begin position="88"/>
        <end position="107"/>
    </location>
</feature>
<evidence type="ECO:0000313" key="6">
    <source>
        <dbReference type="Proteomes" id="UP001527882"/>
    </source>
</evidence>
<proteinExistence type="inferred from homology"/>
<evidence type="ECO:0000313" key="5">
    <source>
        <dbReference type="EMBL" id="MCZ8515842.1"/>
    </source>
</evidence>
<name>A0ABT4QGB7_9BACL</name>
<keyword evidence="3" id="KW-1133">Transmembrane helix</keyword>
<accession>A0ABT4QGB7</accession>
<gene>
    <name evidence="5" type="ORF">O9H85_26215</name>
</gene>
<feature type="domain" description="Putative zinc-finger" evidence="4">
    <location>
        <begin position="3"/>
        <end position="37"/>
    </location>
</feature>
<dbReference type="Proteomes" id="UP001527882">
    <property type="component" value="Unassembled WGS sequence"/>
</dbReference>
<protein>
    <recommendedName>
        <fullName evidence="2">Anti-sigma-W factor RsiW</fullName>
    </recommendedName>
</protein>
<comment type="caution">
    <text evidence="5">The sequence shown here is derived from an EMBL/GenBank/DDBJ whole genome shotgun (WGS) entry which is preliminary data.</text>
</comment>